<proteinExistence type="predicted"/>
<dbReference type="GO" id="GO:0003700">
    <property type="term" value="F:DNA-binding transcription factor activity"/>
    <property type="evidence" value="ECO:0007669"/>
    <property type="project" value="InterPro"/>
</dbReference>
<dbReference type="PRINTS" id="PR00040">
    <property type="entry name" value="HTHMERR"/>
</dbReference>
<accession>A0A7X3FK60</accession>
<evidence type="ECO:0000256" key="1">
    <source>
        <dbReference type="ARBA" id="ARBA00023015"/>
    </source>
</evidence>
<feature type="domain" description="HTH merR-type" evidence="5">
    <location>
        <begin position="1"/>
        <end position="71"/>
    </location>
</feature>
<dbReference type="InterPro" id="IPR009061">
    <property type="entry name" value="DNA-bd_dom_put_sf"/>
</dbReference>
<keyword evidence="3" id="KW-0010">Activator</keyword>
<dbReference type="CDD" id="cd01106">
    <property type="entry name" value="HTH_TipAL-Mta"/>
    <property type="match status" value="1"/>
</dbReference>
<dbReference type="SUPFAM" id="SSF89082">
    <property type="entry name" value="Antibiotic binding domain of TipA-like multidrug resistance regulators"/>
    <property type="match status" value="1"/>
</dbReference>
<dbReference type="InterPro" id="IPR036244">
    <property type="entry name" value="TipA-like_antibiotic-bd"/>
</dbReference>
<evidence type="ECO:0000256" key="3">
    <source>
        <dbReference type="ARBA" id="ARBA00023159"/>
    </source>
</evidence>
<dbReference type="Pfam" id="PF07739">
    <property type="entry name" value="TipAS"/>
    <property type="match status" value="1"/>
</dbReference>
<gene>
    <name evidence="6" type="ORF">EDM21_16545</name>
</gene>
<dbReference type="InterPro" id="IPR012925">
    <property type="entry name" value="TipAS_dom"/>
</dbReference>
<keyword evidence="1" id="KW-0805">Transcription regulation</keyword>
<dbReference type="AlphaFoldDB" id="A0A7X3FK60"/>
<keyword evidence="2" id="KW-0238">DNA-binding</keyword>
<evidence type="ECO:0000313" key="7">
    <source>
        <dbReference type="Proteomes" id="UP000490800"/>
    </source>
</evidence>
<dbReference type="PANTHER" id="PTHR30204:SF90">
    <property type="entry name" value="HTH-TYPE TRANSCRIPTIONAL ACTIVATOR MTA"/>
    <property type="match status" value="1"/>
</dbReference>
<organism evidence="6 7">
    <name type="scientific">Paenibacillus lutrae</name>
    <dbReference type="NCBI Taxonomy" id="2078573"/>
    <lineage>
        <taxon>Bacteria</taxon>
        <taxon>Bacillati</taxon>
        <taxon>Bacillota</taxon>
        <taxon>Bacilli</taxon>
        <taxon>Bacillales</taxon>
        <taxon>Paenibacillaceae</taxon>
        <taxon>Paenibacillus</taxon>
    </lineage>
</organism>
<dbReference type="GO" id="GO:0003677">
    <property type="term" value="F:DNA binding"/>
    <property type="evidence" value="ECO:0007669"/>
    <property type="project" value="UniProtKB-KW"/>
</dbReference>
<dbReference type="InterPro" id="IPR047057">
    <property type="entry name" value="MerR_fam"/>
</dbReference>
<dbReference type="Gene3D" id="1.10.490.50">
    <property type="entry name" value="Antibiotic binding domain of TipA-like multidrug resistance regulators"/>
    <property type="match status" value="1"/>
</dbReference>
<protein>
    <submittedName>
        <fullName evidence="6">MerR family transcriptional regulator</fullName>
    </submittedName>
</protein>
<evidence type="ECO:0000259" key="5">
    <source>
        <dbReference type="PROSITE" id="PS50937"/>
    </source>
</evidence>
<dbReference type="PROSITE" id="PS50937">
    <property type="entry name" value="HTH_MERR_2"/>
    <property type="match status" value="1"/>
</dbReference>
<dbReference type="Pfam" id="PF13411">
    <property type="entry name" value="MerR_1"/>
    <property type="match status" value="1"/>
</dbReference>
<dbReference type="InterPro" id="IPR000551">
    <property type="entry name" value="MerR-type_HTH_dom"/>
</dbReference>
<dbReference type="EMBL" id="RHLK01000010">
    <property type="protein sequence ID" value="MVP01107.1"/>
    <property type="molecule type" value="Genomic_DNA"/>
</dbReference>
<dbReference type="PANTHER" id="PTHR30204">
    <property type="entry name" value="REDOX-CYCLING DRUG-SENSING TRANSCRIPTIONAL ACTIVATOR SOXR"/>
    <property type="match status" value="1"/>
</dbReference>
<comment type="caution">
    <text evidence="6">The sequence shown here is derived from an EMBL/GenBank/DDBJ whole genome shotgun (WGS) entry which is preliminary data.</text>
</comment>
<dbReference type="Gene3D" id="1.10.1660.10">
    <property type="match status" value="1"/>
</dbReference>
<keyword evidence="4" id="KW-0804">Transcription</keyword>
<reference evidence="6 7" key="1">
    <citation type="journal article" date="2019" name="Microorganisms">
        <title>Paenibacillus lutrae sp. nov., A Chitinolytic Species Isolated from A River Otter in Castril Natural Park, Granada, Spain.</title>
        <authorList>
            <person name="Rodriguez M."/>
            <person name="Reina J.C."/>
            <person name="Bejar V."/>
            <person name="Llamas I."/>
        </authorList>
    </citation>
    <scope>NUCLEOTIDE SEQUENCE [LARGE SCALE GENOMIC DNA]</scope>
    <source>
        <strain evidence="6 7">N10</strain>
    </source>
</reference>
<dbReference type="RefSeq" id="WP_166542059.1">
    <property type="nucleotide sequence ID" value="NZ_RHLK01000010.1"/>
</dbReference>
<sequence>MPYKVKEVADLVGVSVRTLHHYDEIGLLYPDYINAAGYRLYTDQGLQRLQQILFFREIGFSLQEIKTLLNSPDFDRKRALIGHKELLLEKMKRLQDIIRTVDRTITSIEGGTVMSGKEMFEGFDLRSIEEHKKKYEAESRRTYGNETIDAVEERTGAYTPDNWAGIMSESRQIYAKVIAKMSEGVDDPHVQEAVGELRQWITDHFYDCTPEIFRGLGDLYVDDERFTANIDQYQPGLAAFLKEAMHIYCDRLDRAQQR</sequence>
<dbReference type="SMART" id="SM00422">
    <property type="entry name" value="HTH_MERR"/>
    <property type="match status" value="1"/>
</dbReference>
<dbReference type="SUPFAM" id="SSF46955">
    <property type="entry name" value="Putative DNA-binding domain"/>
    <property type="match status" value="1"/>
</dbReference>
<keyword evidence="7" id="KW-1185">Reference proteome</keyword>
<dbReference type="Proteomes" id="UP000490800">
    <property type="component" value="Unassembled WGS sequence"/>
</dbReference>
<name>A0A7X3FK60_9BACL</name>
<evidence type="ECO:0000256" key="4">
    <source>
        <dbReference type="ARBA" id="ARBA00023163"/>
    </source>
</evidence>
<evidence type="ECO:0000313" key="6">
    <source>
        <dbReference type="EMBL" id="MVP01107.1"/>
    </source>
</evidence>
<evidence type="ECO:0000256" key="2">
    <source>
        <dbReference type="ARBA" id="ARBA00023125"/>
    </source>
</evidence>